<accession>A0A8H7F8J1</accession>
<evidence type="ECO:0000256" key="1">
    <source>
        <dbReference type="SAM" id="Phobius"/>
    </source>
</evidence>
<dbReference type="GO" id="GO:0005739">
    <property type="term" value="C:mitochondrion"/>
    <property type="evidence" value="ECO:0007669"/>
    <property type="project" value="TreeGrafter"/>
</dbReference>
<name>A0A8H7F8J1_AGABI</name>
<comment type="caution">
    <text evidence="2">The sequence shown here is derived from an EMBL/GenBank/DDBJ whole genome shotgun (WGS) entry which is preliminary data.</text>
</comment>
<evidence type="ECO:0008006" key="4">
    <source>
        <dbReference type="Google" id="ProtNLM"/>
    </source>
</evidence>
<feature type="transmembrane region" description="Helical" evidence="1">
    <location>
        <begin position="30"/>
        <end position="51"/>
    </location>
</feature>
<keyword evidence="1" id="KW-0472">Membrane</keyword>
<protein>
    <recommendedName>
        <fullName evidence="4">DUF1279 domain-containing protein</fullName>
    </recommendedName>
</protein>
<dbReference type="EMBL" id="JABXXO010000003">
    <property type="protein sequence ID" value="KAF7782698.1"/>
    <property type="molecule type" value="Genomic_DNA"/>
</dbReference>
<dbReference type="AlphaFoldDB" id="A0A8H7F8J1"/>
<proteinExistence type="predicted"/>
<dbReference type="Proteomes" id="UP000629468">
    <property type="component" value="Unassembled WGS sequence"/>
</dbReference>
<gene>
    <name evidence="2" type="ORF">Agabi119p4_2074</name>
</gene>
<evidence type="ECO:0000313" key="3">
    <source>
        <dbReference type="Proteomes" id="UP000629468"/>
    </source>
</evidence>
<keyword evidence="1" id="KW-1133">Transmembrane helix</keyword>
<organism evidence="2 3">
    <name type="scientific">Agaricus bisporus var. burnettii</name>
    <dbReference type="NCBI Taxonomy" id="192524"/>
    <lineage>
        <taxon>Eukaryota</taxon>
        <taxon>Fungi</taxon>
        <taxon>Dikarya</taxon>
        <taxon>Basidiomycota</taxon>
        <taxon>Agaricomycotina</taxon>
        <taxon>Agaricomycetes</taxon>
        <taxon>Agaricomycetidae</taxon>
        <taxon>Agaricales</taxon>
        <taxon>Agaricineae</taxon>
        <taxon>Agaricaceae</taxon>
        <taxon>Agaricus</taxon>
    </lineage>
</organism>
<evidence type="ECO:0000313" key="2">
    <source>
        <dbReference type="EMBL" id="KAF7782698.1"/>
    </source>
</evidence>
<dbReference type="Pfam" id="PF10306">
    <property type="entry name" value="FLILHELTA"/>
    <property type="match status" value="1"/>
</dbReference>
<reference evidence="2 3" key="1">
    <citation type="journal article" name="Sci. Rep.">
        <title>Telomere-to-telomere assembled and centromere annotated genomes of the two main subspecies of the button mushroom Agaricus bisporus reveal especially polymorphic chromosome ends.</title>
        <authorList>
            <person name="Sonnenberg A.S.M."/>
            <person name="Sedaghat-Telgerd N."/>
            <person name="Lavrijssen B."/>
            <person name="Ohm R.A."/>
            <person name="Hendrickx P.M."/>
            <person name="Scholtmeijer K."/>
            <person name="Baars J.J.P."/>
            <person name="van Peer A."/>
        </authorList>
    </citation>
    <scope>NUCLEOTIDE SEQUENCE [LARGE SCALE GENOMIC DNA]</scope>
    <source>
        <strain evidence="2 3">H119_p4</strain>
    </source>
</reference>
<sequence>MSTQPKGKFAAYTNVLKGISARTGTPISSLILSFGIIHELTAIVPLVGIFYTSRALGVGEMIVNTVIRDTEISGREEQLNGGGLHEEQSVMVWGKRKVRGWVEDGDKWAARVGRRYGVFGYKKRQPGEVDNGDTVPKHRIAGDVANAVVAYGATKLLLPVRVGVSLYFAPAFARTVLNPVRRVVMQSFGKSPS</sequence>
<dbReference type="PANTHER" id="PTHR28002">
    <property type="entry name" value="MIOREX COMPLEX COMPONENT 11"/>
    <property type="match status" value="1"/>
</dbReference>
<keyword evidence="1" id="KW-0812">Transmembrane</keyword>
<dbReference type="PANTHER" id="PTHR28002:SF1">
    <property type="entry name" value="MIOREX COMPLEX COMPONENT 11"/>
    <property type="match status" value="1"/>
</dbReference>
<dbReference type="InterPro" id="IPR018811">
    <property type="entry name" value="MRX11"/>
</dbReference>